<dbReference type="RefSeq" id="XP_013754842.1">
    <property type="nucleotide sequence ID" value="XM_013899388.1"/>
</dbReference>
<dbReference type="PANTHER" id="PTHR41930">
    <property type="entry name" value="UPF0200 PROTEIN MJ1399"/>
    <property type="match status" value="1"/>
</dbReference>
<dbReference type="GeneID" id="25567645"/>
<accession>A0A0L0DNF6</accession>
<dbReference type="EMBL" id="GL349477">
    <property type="protein sequence ID" value="KNC52948.1"/>
    <property type="molecule type" value="Genomic_DNA"/>
</dbReference>
<dbReference type="Gene3D" id="3.40.50.300">
    <property type="entry name" value="P-loop containing nucleotide triphosphate hydrolases"/>
    <property type="match status" value="1"/>
</dbReference>
<dbReference type="OMA" id="CRVSCSD"/>
<dbReference type="Proteomes" id="UP000054408">
    <property type="component" value="Unassembled WGS sequence"/>
</dbReference>
<gene>
    <name evidence="1" type="ORF">AMSG_09117</name>
</gene>
<protein>
    <submittedName>
        <fullName evidence="1">UPF0200 protein</fullName>
    </submittedName>
</protein>
<dbReference type="AlphaFoldDB" id="A0A0L0DNF6"/>
<evidence type="ECO:0000313" key="2">
    <source>
        <dbReference type="Proteomes" id="UP000054408"/>
    </source>
</evidence>
<reference evidence="1 2" key="1">
    <citation type="submission" date="2010-05" db="EMBL/GenBank/DDBJ databases">
        <title>The Genome Sequence of Thecamonas trahens ATCC 50062.</title>
        <authorList>
            <consortium name="The Broad Institute Genome Sequencing Platform"/>
            <person name="Russ C."/>
            <person name="Cuomo C."/>
            <person name="Shea T."/>
            <person name="Young S.K."/>
            <person name="Zeng Q."/>
            <person name="Koehrsen M."/>
            <person name="Haas B."/>
            <person name="Borodovsky M."/>
            <person name="Guigo R."/>
            <person name="Alvarado L."/>
            <person name="Berlin A."/>
            <person name="Bochicchio J."/>
            <person name="Borenstein D."/>
            <person name="Chapman S."/>
            <person name="Chen Z."/>
            <person name="Freedman E."/>
            <person name="Gellesch M."/>
            <person name="Goldberg J."/>
            <person name="Griggs A."/>
            <person name="Gujja S."/>
            <person name="Heilman E."/>
            <person name="Heiman D."/>
            <person name="Hepburn T."/>
            <person name="Howarth C."/>
            <person name="Jen D."/>
            <person name="Larson L."/>
            <person name="Mehta T."/>
            <person name="Park D."/>
            <person name="Pearson M."/>
            <person name="Roberts A."/>
            <person name="Saif S."/>
            <person name="Shenoy N."/>
            <person name="Sisk P."/>
            <person name="Stolte C."/>
            <person name="Sykes S."/>
            <person name="Thomson T."/>
            <person name="Walk T."/>
            <person name="White J."/>
            <person name="Yandava C."/>
            <person name="Burger G."/>
            <person name="Gray M.W."/>
            <person name="Holland P.W.H."/>
            <person name="King N."/>
            <person name="Lang F.B.F."/>
            <person name="Roger A.J."/>
            <person name="Ruiz-Trillo I."/>
            <person name="Lander E."/>
            <person name="Nusbaum C."/>
        </authorList>
    </citation>
    <scope>NUCLEOTIDE SEQUENCE [LARGE SCALE GENOMIC DNA]</scope>
    <source>
        <strain evidence="1 2">ATCC 50062</strain>
    </source>
</reference>
<organism evidence="1 2">
    <name type="scientific">Thecamonas trahens ATCC 50062</name>
    <dbReference type="NCBI Taxonomy" id="461836"/>
    <lineage>
        <taxon>Eukaryota</taxon>
        <taxon>Apusozoa</taxon>
        <taxon>Apusomonadida</taxon>
        <taxon>Apusomonadidae</taxon>
        <taxon>Thecamonas</taxon>
    </lineage>
</organism>
<dbReference type="eggNOG" id="ENOG502STE9">
    <property type="taxonomic scope" value="Eukaryota"/>
</dbReference>
<dbReference type="InterPro" id="IPR027417">
    <property type="entry name" value="P-loop_NTPase"/>
</dbReference>
<dbReference type="SUPFAM" id="SSF52540">
    <property type="entry name" value="P-loop containing nucleoside triphosphate hydrolases"/>
    <property type="match status" value="1"/>
</dbReference>
<dbReference type="Pfam" id="PF13671">
    <property type="entry name" value="AAA_33"/>
    <property type="match status" value="1"/>
</dbReference>
<sequence>MSGRGLVVGVCGLNGSGKSVLCAALAAAAGCRVVSLSDAIRSSLAGDGIDPSRAALIARGNELRNEGGAGVLGARVGASIAASVAAGDAPRWVVDSFRHPDEVRELAAAVGDGPTGVPFVLVAVDAEPSVRYHRMRARGRLGDSITSFEEFAQTEALELAHPDPNGQQLAAVLELAAVRIDNNAECQGCGRRAGQRAAGD</sequence>
<proteinExistence type="predicted"/>
<keyword evidence="2" id="KW-1185">Reference proteome</keyword>
<dbReference type="STRING" id="461836.A0A0L0DNF6"/>
<dbReference type="PROSITE" id="PS51257">
    <property type="entry name" value="PROKAR_LIPOPROTEIN"/>
    <property type="match status" value="1"/>
</dbReference>
<name>A0A0L0DNF6_THETB</name>
<dbReference type="OrthoDB" id="15234at2759"/>
<dbReference type="PANTHER" id="PTHR41930:SF1">
    <property type="entry name" value="DEPHOSPHO-COA KINASE"/>
    <property type="match status" value="1"/>
</dbReference>
<evidence type="ECO:0000313" key="1">
    <source>
        <dbReference type="EMBL" id="KNC52948.1"/>
    </source>
</evidence>